<evidence type="ECO:0000256" key="3">
    <source>
        <dbReference type="PIRSR" id="PIRSR601461-1"/>
    </source>
</evidence>
<dbReference type="InterPro" id="IPR001461">
    <property type="entry name" value="Aspartic_peptidase_A1"/>
</dbReference>
<dbReference type="PANTHER" id="PTHR47966">
    <property type="entry name" value="BETA-SITE APP-CLEAVING ENZYME, ISOFORM A-RELATED"/>
    <property type="match status" value="1"/>
</dbReference>
<keyword evidence="5" id="KW-0064">Aspartyl protease</keyword>
<protein>
    <recommendedName>
        <fullName evidence="7">Peptidase A1 domain-containing protein</fullName>
    </recommendedName>
</protein>
<evidence type="ECO:0000256" key="6">
    <source>
        <dbReference type="SAM" id="SignalP"/>
    </source>
</evidence>
<dbReference type="OMA" id="EFWRNHH"/>
<reference evidence="8" key="1">
    <citation type="submission" date="2025-08" db="UniProtKB">
        <authorList>
            <consortium name="Ensembl"/>
        </authorList>
    </citation>
    <scope>IDENTIFICATION</scope>
</reference>
<dbReference type="Gene3D" id="6.10.140.60">
    <property type="match status" value="1"/>
</dbReference>
<evidence type="ECO:0000256" key="5">
    <source>
        <dbReference type="RuleBase" id="RU000454"/>
    </source>
</evidence>
<dbReference type="AlphaFoldDB" id="A0A669P6K1"/>
<evidence type="ECO:0000256" key="1">
    <source>
        <dbReference type="ARBA" id="ARBA00007447"/>
    </source>
</evidence>
<dbReference type="FunFam" id="2.40.70.10:FF:000006">
    <property type="entry name" value="Cathepsin E"/>
    <property type="match status" value="1"/>
</dbReference>
<feature type="disulfide bond" evidence="4">
    <location>
        <begin position="329"/>
        <end position="366"/>
    </location>
</feature>
<dbReference type="PROSITE" id="PS51767">
    <property type="entry name" value="PEPTIDASE_A1"/>
    <property type="match status" value="1"/>
</dbReference>
<dbReference type="Ensembl" id="ENSPCLT00000004406.1">
    <property type="protein sequence ID" value="ENSPCLP00000003209.1"/>
    <property type="gene ID" value="ENSPCLG00000002736.1"/>
</dbReference>
<dbReference type="FunFam" id="2.40.70.10:FF:000004">
    <property type="entry name" value="Pepsin A"/>
    <property type="match status" value="1"/>
</dbReference>
<dbReference type="InterPro" id="IPR012848">
    <property type="entry name" value="Aspartic_peptidase_N"/>
</dbReference>
<feature type="active site" evidence="3">
    <location>
        <position position="110"/>
    </location>
</feature>
<dbReference type="InterPro" id="IPR033121">
    <property type="entry name" value="PEPTIDASE_A1"/>
</dbReference>
<proteinExistence type="inferred from homology"/>
<feature type="chain" id="PRO_5025392336" description="Peptidase A1 domain-containing protein" evidence="6">
    <location>
        <begin position="17"/>
        <end position="415"/>
    </location>
</feature>
<keyword evidence="5" id="KW-0378">Hydrolase</keyword>
<dbReference type="PROSITE" id="PS00141">
    <property type="entry name" value="ASP_PROTEASE"/>
    <property type="match status" value="2"/>
</dbReference>
<feature type="disulfide bond" evidence="4">
    <location>
        <begin position="286"/>
        <end position="290"/>
    </location>
</feature>
<accession>A0A669P6K1</accession>
<sequence length="415" mass="46633">MRAILLTVVYIPFTVALQRKAYKDSRKEIHVPLVRFKSIKTQLKEKGELEEFWRNHHPDIFARRHLYCFPPDLTLSVGTASERLYDYMNAQYYGVISVGTPPQSFTVVFDTGSSNFWVPSVYCISEACRVHQRFKSFLSDSYEHGGEPFSLQYGTGQLLGIAAKDTLQISNISIKGQDFGESVFEPGMTFALAHFDGVLGLGYPSLAVGNALPVFDSIMNQKLVEEPVFSFYLKRGDDTENGGELILGGIDHSLYKGSIHWVPVTEKSYWQIHLNNIKIQGRVAFCSHGCEAIVDSGTSLITGPSSQIRRLQEYIGASPSRSGEFLVDCRRLSSLPHISFTIGHHEYKLTAEQYVVKESIDDQTFCMSGFQALDIPTRSGSLWILGDVFMSAFYCIFDRGNDRVGFAKSAHRDDY</sequence>
<reference evidence="8" key="2">
    <citation type="submission" date="2025-09" db="UniProtKB">
        <authorList>
            <consortium name="Ensembl"/>
        </authorList>
    </citation>
    <scope>IDENTIFICATION</scope>
</reference>
<feature type="signal peptide" evidence="6">
    <location>
        <begin position="1"/>
        <end position="16"/>
    </location>
</feature>
<evidence type="ECO:0000256" key="4">
    <source>
        <dbReference type="PIRSR" id="PIRSR601461-2"/>
    </source>
</evidence>
<dbReference type="Pfam" id="PF07966">
    <property type="entry name" value="A1_Propeptide"/>
    <property type="match status" value="1"/>
</dbReference>
<name>A0A669P6K1_PHACC</name>
<feature type="disulfide bond" evidence="4">
    <location>
        <begin position="123"/>
        <end position="128"/>
    </location>
</feature>
<dbReference type="Pfam" id="PF00026">
    <property type="entry name" value="Asp"/>
    <property type="match status" value="1"/>
</dbReference>
<dbReference type="PRINTS" id="PR00792">
    <property type="entry name" value="PEPSIN"/>
</dbReference>
<dbReference type="Gene3D" id="2.40.70.10">
    <property type="entry name" value="Acid Proteases"/>
    <property type="match status" value="2"/>
</dbReference>
<keyword evidence="5" id="KW-0645">Protease</keyword>
<dbReference type="GO" id="GO:0004190">
    <property type="term" value="F:aspartic-type endopeptidase activity"/>
    <property type="evidence" value="ECO:0007669"/>
    <property type="project" value="UniProtKB-KW"/>
</dbReference>
<evidence type="ECO:0000256" key="2">
    <source>
        <dbReference type="ARBA" id="ARBA00023157"/>
    </source>
</evidence>
<keyword evidence="6" id="KW-0732">Signal</keyword>
<dbReference type="InterPro" id="IPR021109">
    <property type="entry name" value="Peptidase_aspartic_dom_sf"/>
</dbReference>
<comment type="similarity">
    <text evidence="1 5">Belongs to the peptidase A1 family.</text>
</comment>
<dbReference type="Proteomes" id="UP000472261">
    <property type="component" value="Unplaced"/>
</dbReference>
<organism evidence="8 9">
    <name type="scientific">Phasianus colchicus</name>
    <name type="common">Common pheasant</name>
    <dbReference type="NCBI Taxonomy" id="9054"/>
    <lineage>
        <taxon>Eukaryota</taxon>
        <taxon>Metazoa</taxon>
        <taxon>Chordata</taxon>
        <taxon>Craniata</taxon>
        <taxon>Vertebrata</taxon>
        <taxon>Euteleostomi</taxon>
        <taxon>Archelosauria</taxon>
        <taxon>Archosauria</taxon>
        <taxon>Dinosauria</taxon>
        <taxon>Saurischia</taxon>
        <taxon>Theropoda</taxon>
        <taxon>Coelurosauria</taxon>
        <taxon>Aves</taxon>
        <taxon>Neognathae</taxon>
        <taxon>Galloanserae</taxon>
        <taxon>Galliformes</taxon>
        <taxon>Phasianidae</taxon>
        <taxon>Phasianinae</taxon>
        <taxon>Phasianus</taxon>
    </lineage>
</organism>
<dbReference type="PANTHER" id="PTHR47966:SF37">
    <property type="entry name" value="CATHEPSIN E-A-LIKE"/>
    <property type="match status" value="1"/>
</dbReference>
<evidence type="ECO:0000259" key="7">
    <source>
        <dbReference type="PROSITE" id="PS51767"/>
    </source>
</evidence>
<evidence type="ECO:0000313" key="8">
    <source>
        <dbReference type="Ensembl" id="ENSPCLP00000003209.1"/>
    </source>
</evidence>
<dbReference type="SUPFAM" id="SSF50630">
    <property type="entry name" value="Acid proteases"/>
    <property type="match status" value="1"/>
</dbReference>
<dbReference type="InterPro" id="IPR001969">
    <property type="entry name" value="Aspartic_peptidase_AS"/>
</dbReference>
<keyword evidence="2 4" id="KW-1015">Disulfide bond</keyword>
<feature type="domain" description="Peptidase A1" evidence="7">
    <location>
        <begin position="92"/>
        <end position="407"/>
    </location>
</feature>
<feature type="active site" evidence="3">
    <location>
        <position position="295"/>
    </location>
</feature>
<keyword evidence="9" id="KW-1185">Reference proteome</keyword>
<evidence type="ECO:0000313" key="9">
    <source>
        <dbReference type="Proteomes" id="UP000472261"/>
    </source>
</evidence>
<dbReference type="GO" id="GO:0006508">
    <property type="term" value="P:proteolysis"/>
    <property type="evidence" value="ECO:0007669"/>
    <property type="project" value="UniProtKB-KW"/>
</dbReference>